<evidence type="ECO:0000313" key="2">
    <source>
        <dbReference type="EMBL" id="MCH94937.1"/>
    </source>
</evidence>
<dbReference type="Proteomes" id="UP000265520">
    <property type="component" value="Unassembled WGS sequence"/>
</dbReference>
<feature type="compositionally biased region" description="Gly residues" evidence="1">
    <location>
        <begin position="26"/>
        <end position="45"/>
    </location>
</feature>
<proteinExistence type="predicted"/>
<protein>
    <submittedName>
        <fullName evidence="2">Uncharacterized protein</fullName>
    </submittedName>
</protein>
<reference evidence="2 3" key="1">
    <citation type="journal article" date="2018" name="Front. Plant Sci.">
        <title>Red Clover (Trifolium pratense) and Zigzag Clover (T. medium) - A Picture of Genomic Similarities and Differences.</title>
        <authorList>
            <person name="Dluhosova J."/>
            <person name="Istvanek J."/>
            <person name="Nedelnik J."/>
            <person name="Repkova J."/>
        </authorList>
    </citation>
    <scope>NUCLEOTIDE SEQUENCE [LARGE SCALE GENOMIC DNA]</scope>
    <source>
        <strain evidence="3">cv. 10/8</strain>
        <tissue evidence="2">Leaf</tissue>
    </source>
</reference>
<sequence>MWPLWSLQRRLLGQDQSQHCRRDNYGGMGSSEGGGGGGGWNDVNS</sequence>
<dbReference type="AlphaFoldDB" id="A0A392N562"/>
<name>A0A392N562_9FABA</name>
<dbReference type="EMBL" id="LXQA010028526">
    <property type="protein sequence ID" value="MCH94937.1"/>
    <property type="molecule type" value="Genomic_DNA"/>
</dbReference>
<organism evidence="2 3">
    <name type="scientific">Trifolium medium</name>
    <dbReference type="NCBI Taxonomy" id="97028"/>
    <lineage>
        <taxon>Eukaryota</taxon>
        <taxon>Viridiplantae</taxon>
        <taxon>Streptophyta</taxon>
        <taxon>Embryophyta</taxon>
        <taxon>Tracheophyta</taxon>
        <taxon>Spermatophyta</taxon>
        <taxon>Magnoliopsida</taxon>
        <taxon>eudicotyledons</taxon>
        <taxon>Gunneridae</taxon>
        <taxon>Pentapetalae</taxon>
        <taxon>rosids</taxon>
        <taxon>fabids</taxon>
        <taxon>Fabales</taxon>
        <taxon>Fabaceae</taxon>
        <taxon>Papilionoideae</taxon>
        <taxon>50 kb inversion clade</taxon>
        <taxon>NPAAA clade</taxon>
        <taxon>Hologalegina</taxon>
        <taxon>IRL clade</taxon>
        <taxon>Trifolieae</taxon>
        <taxon>Trifolium</taxon>
    </lineage>
</organism>
<feature type="region of interest" description="Disordered" evidence="1">
    <location>
        <begin position="21"/>
        <end position="45"/>
    </location>
</feature>
<accession>A0A392N562</accession>
<gene>
    <name evidence="2" type="ORF">A2U01_0015908</name>
</gene>
<evidence type="ECO:0000256" key="1">
    <source>
        <dbReference type="SAM" id="MobiDB-lite"/>
    </source>
</evidence>
<evidence type="ECO:0000313" key="3">
    <source>
        <dbReference type="Proteomes" id="UP000265520"/>
    </source>
</evidence>
<comment type="caution">
    <text evidence="2">The sequence shown here is derived from an EMBL/GenBank/DDBJ whole genome shotgun (WGS) entry which is preliminary data.</text>
</comment>
<keyword evidence="3" id="KW-1185">Reference proteome</keyword>